<feature type="compositionally biased region" description="Polar residues" evidence="1">
    <location>
        <begin position="131"/>
        <end position="140"/>
    </location>
</feature>
<proteinExistence type="predicted"/>
<organism evidence="2 3">
    <name type="scientific">Mycena venus</name>
    <dbReference type="NCBI Taxonomy" id="2733690"/>
    <lineage>
        <taxon>Eukaryota</taxon>
        <taxon>Fungi</taxon>
        <taxon>Dikarya</taxon>
        <taxon>Basidiomycota</taxon>
        <taxon>Agaricomycotina</taxon>
        <taxon>Agaricomycetes</taxon>
        <taxon>Agaricomycetidae</taxon>
        <taxon>Agaricales</taxon>
        <taxon>Marasmiineae</taxon>
        <taxon>Mycenaceae</taxon>
        <taxon>Mycena</taxon>
    </lineage>
</organism>
<reference evidence="2" key="1">
    <citation type="submission" date="2020-05" db="EMBL/GenBank/DDBJ databases">
        <title>Mycena genomes resolve the evolution of fungal bioluminescence.</title>
        <authorList>
            <person name="Tsai I.J."/>
        </authorList>
    </citation>
    <scope>NUCLEOTIDE SEQUENCE</scope>
    <source>
        <strain evidence="2">CCC161011</strain>
    </source>
</reference>
<feature type="region of interest" description="Disordered" evidence="1">
    <location>
        <begin position="131"/>
        <end position="157"/>
    </location>
</feature>
<evidence type="ECO:0000256" key="1">
    <source>
        <dbReference type="SAM" id="MobiDB-lite"/>
    </source>
</evidence>
<comment type="caution">
    <text evidence="2">The sequence shown here is derived from an EMBL/GenBank/DDBJ whole genome shotgun (WGS) entry which is preliminary data.</text>
</comment>
<gene>
    <name evidence="2" type="ORF">MVEN_00971800</name>
</gene>
<dbReference type="Proteomes" id="UP000620124">
    <property type="component" value="Unassembled WGS sequence"/>
</dbReference>
<protein>
    <submittedName>
        <fullName evidence="2">Uncharacterized protein</fullName>
    </submittedName>
</protein>
<keyword evidence="3" id="KW-1185">Reference proteome</keyword>
<dbReference type="EMBL" id="JACAZI010000007">
    <property type="protein sequence ID" value="KAF7356392.1"/>
    <property type="molecule type" value="Genomic_DNA"/>
</dbReference>
<accession>A0A8H6YDA2</accession>
<dbReference type="OrthoDB" id="2992489at2759"/>
<evidence type="ECO:0000313" key="3">
    <source>
        <dbReference type="Proteomes" id="UP000620124"/>
    </source>
</evidence>
<name>A0A8H6YDA2_9AGAR</name>
<dbReference type="AlphaFoldDB" id="A0A8H6YDA2"/>
<evidence type="ECO:0000313" key="2">
    <source>
        <dbReference type="EMBL" id="KAF7356392.1"/>
    </source>
</evidence>
<feature type="region of interest" description="Disordered" evidence="1">
    <location>
        <begin position="277"/>
        <end position="331"/>
    </location>
</feature>
<sequence length="331" mass="36436">MLLDDVRGRPFGFVQTVRQAVLLPEVLKTVIKIVDPKLLEGDLDQVEPGFRYLVGHLWKLSGKDMDETIDWLEELLGPLIEIAIAAYDKPPKHSRKAKDEKASIDEEKKRNVAVGAALLFLKNLKTVQANEGNSDTSDSSFGDAANPSDSQVAESTDLPAATTARIFHFEGPKDEPAAIFDSDEHPAPDKLPGIFEQWRLLHVDRGHEWDAIDPEILKAASSWPPHPQDESNYDVPAFTEPDAASVTLVVGTTTSVTVSELDYENVFESFLRDDSDLYLPDTPHNSAPEDYSTPEDYGAPEDSGAFSPLPTTPKKSSKALELRSPLAPLNH</sequence>